<dbReference type="PANTHER" id="PTHR34109">
    <property type="entry name" value="BNAUNNG04460D PROTEIN-RELATED"/>
    <property type="match status" value="1"/>
</dbReference>
<dbReference type="EMBL" id="MBTF01000006">
    <property type="protein sequence ID" value="OOQ60456.1"/>
    <property type="molecule type" value="Genomic_DNA"/>
</dbReference>
<dbReference type="InterPro" id="IPR004360">
    <property type="entry name" value="Glyas_Fos-R_dOase_dom"/>
</dbReference>
<accession>A0A1S9PHM0</accession>
<reference evidence="2 3" key="1">
    <citation type="submission" date="2016-07" db="EMBL/GenBank/DDBJ databases">
        <title>Genomic analysis of zinc-resistant bacterium Mucilaginibacter pedocola TBZ30.</title>
        <authorList>
            <person name="Huang J."/>
            <person name="Tang J."/>
        </authorList>
    </citation>
    <scope>NUCLEOTIDE SEQUENCE [LARGE SCALE GENOMIC DNA]</scope>
    <source>
        <strain evidence="2 3">TBZ30</strain>
    </source>
</reference>
<protein>
    <submittedName>
        <fullName evidence="2">Bleomycin resistance protein</fullName>
    </submittedName>
</protein>
<gene>
    <name evidence="2" type="ORF">BC343_24475</name>
</gene>
<dbReference type="SUPFAM" id="SSF54593">
    <property type="entry name" value="Glyoxalase/Bleomycin resistance protein/Dihydroxybiphenyl dioxygenase"/>
    <property type="match status" value="1"/>
</dbReference>
<dbReference type="Gene3D" id="3.10.180.10">
    <property type="entry name" value="2,3-Dihydroxybiphenyl 1,2-Dioxygenase, domain 1"/>
    <property type="match status" value="1"/>
</dbReference>
<organism evidence="2 3">
    <name type="scientific">Mucilaginibacter pedocola</name>
    <dbReference type="NCBI Taxonomy" id="1792845"/>
    <lineage>
        <taxon>Bacteria</taxon>
        <taxon>Pseudomonadati</taxon>
        <taxon>Bacteroidota</taxon>
        <taxon>Sphingobacteriia</taxon>
        <taxon>Sphingobacteriales</taxon>
        <taxon>Sphingobacteriaceae</taxon>
        <taxon>Mucilaginibacter</taxon>
    </lineage>
</organism>
<dbReference type="AlphaFoldDB" id="A0A1S9PHM0"/>
<evidence type="ECO:0000313" key="3">
    <source>
        <dbReference type="Proteomes" id="UP000189739"/>
    </source>
</evidence>
<dbReference type="InterPro" id="IPR029068">
    <property type="entry name" value="Glyas_Bleomycin-R_OHBP_Dase"/>
</dbReference>
<dbReference type="PROSITE" id="PS51819">
    <property type="entry name" value="VOC"/>
    <property type="match status" value="1"/>
</dbReference>
<comment type="caution">
    <text evidence="2">The sequence shown here is derived from an EMBL/GenBank/DDBJ whole genome shotgun (WGS) entry which is preliminary data.</text>
</comment>
<dbReference type="STRING" id="1792845.BC343_24475"/>
<dbReference type="Proteomes" id="UP000189739">
    <property type="component" value="Unassembled WGS sequence"/>
</dbReference>
<name>A0A1S9PHM0_9SPHI</name>
<dbReference type="OrthoDB" id="9795306at2"/>
<evidence type="ECO:0000313" key="2">
    <source>
        <dbReference type="EMBL" id="OOQ60456.1"/>
    </source>
</evidence>
<dbReference type="InterPro" id="IPR037523">
    <property type="entry name" value="VOC_core"/>
</dbReference>
<dbReference type="PANTHER" id="PTHR34109:SF1">
    <property type="entry name" value="VOC DOMAIN-CONTAINING PROTEIN"/>
    <property type="match status" value="1"/>
</dbReference>
<proteinExistence type="predicted"/>
<feature type="domain" description="VOC" evidence="1">
    <location>
        <begin position="13"/>
        <end position="138"/>
    </location>
</feature>
<keyword evidence="3" id="KW-1185">Reference proteome</keyword>
<evidence type="ECO:0000259" key="1">
    <source>
        <dbReference type="PROSITE" id="PS51819"/>
    </source>
</evidence>
<dbReference type="RefSeq" id="WP_078347458.1">
    <property type="nucleotide sequence ID" value="NZ_MBTF01000006.1"/>
</dbReference>
<dbReference type="Pfam" id="PF00903">
    <property type="entry name" value="Glyoxalase"/>
    <property type="match status" value="1"/>
</dbReference>
<sequence>MNVQVFKQGTPPKSGFAPMLYIPNGTTDVSFYEKAFGAVELRRFGNDDDSIHVSEFMLGEAYFHLHELTPNSTARDPEATGGHTTVEIGLFVDDVHAVVAQAIAAGATLSSPVQDYDYGYRQGNIVDPFGHIWQIQQAI</sequence>